<dbReference type="SUPFAM" id="SSF53474">
    <property type="entry name" value="alpha/beta-Hydrolases"/>
    <property type="match status" value="1"/>
</dbReference>
<name>A0A9P8L643_9PEZI</name>
<keyword evidence="2" id="KW-1185">Reference proteome</keyword>
<reference evidence="1" key="1">
    <citation type="submission" date="2021-03" db="EMBL/GenBank/DDBJ databases">
        <title>Comparative genomics and phylogenomic investigation of the class Geoglossomycetes provide insights into ecological specialization and systematics.</title>
        <authorList>
            <person name="Melie T."/>
            <person name="Pirro S."/>
            <person name="Miller A.N."/>
            <person name="Quandt A."/>
        </authorList>
    </citation>
    <scope>NUCLEOTIDE SEQUENCE</scope>
    <source>
        <strain evidence="1">GBOQ0MN5Z8</strain>
    </source>
</reference>
<dbReference type="OrthoDB" id="408631at2759"/>
<evidence type="ECO:0000313" key="1">
    <source>
        <dbReference type="EMBL" id="KAH0545549.1"/>
    </source>
</evidence>
<organism evidence="1 2">
    <name type="scientific">Glutinoglossum americanum</name>
    <dbReference type="NCBI Taxonomy" id="1670608"/>
    <lineage>
        <taxon>Eukaryota</taxon>
        <taxon>Fungi</taxon>
        <taxon>Dikarya</taxon>
        <taxon>Ascomycota</taxon>
        <taxon>Pezizomycotina</taxon>
        <taxon>Geoglossomycetes</taxon>
        <taxon>Geoglossales</taxon>
        <taxon>Geoglossaceae</taxon>
        <taxon>Glutinoglossum</taxon>
    </lineage>
</organism>
<evidence type="ECO:0008006" key="3">
    <source>
        <dbReference type="Google" id="ProtNLM"/>
    </source>
</evidence>
<protein>
    <recommendedName>
        <fullName evidence="3">Carboxylesterase type B domain-containing protein</fullName>
    </recommendedName>
</protein>
<sequence length="248" mass="27307">MKRSSGSLLAFAESLPPTKLRNCGDEGDRAVPSSYVLVSDNSQRREMLNLSALRTMTTSRHGGSRLRNSGVERKGMWIWKLAPSSSNFLGNFPPTIDETLVFSDYDARSLAGNFIQAVRSPPSPSTLTTRAKSNATRAHSVQPVLIGNTDYEVGIIGLLAPAAYAALSPAARTAYNLVFFACPTAIAAFRRALHDVPTWRYRWFGEYTNTHLFPGSGAWHGSEIGFVFGTTEELTKMENEKKEEKVQK</sequence>
<dbReference type="EMBL" id="JAGHQL010000004">
    <property type="protein sequence ID" value="KAH0545549.1"/>
    <property type="molecule type" value="Genomic_DNA"/>
</dbReference>
<dbReference type="AlphaFoldDB" id="A0A9P8L643"/>
<gene>
    <name evidence="1" type="ORF">FGG08_000380</name>
</gene>
<evidence type="ECO:0000313" key="2">
    <source>
        <dbReference type="Proteomes" id="UP000698800"/>
    </source>
</evidence>
<dbReference type="InterPro" id="IPR029058">
    <property type="entry name" value="AB_hydrolase_fold"/>
</dbReference>
<accession>A0A9P8L643</accession>
<dbReference type="Gene3D" id="3.40.50.1820">
    <property type="entry name" value="alpha/beta hydrolase"/>
    <property type="match status" value="1"/>
</dbReference>
<proteinExistence type="predicted"/>
<dbReference type="Proteomes" id="UP000698800">
    <property type="component" value="Unassembled WGS sequence"/>
</dbReference>
<comment type="caution">
    <text evidence="1">The sequence shown here is derived from an EMBL/GenBank/DDBJ whole genome shotgun (WGS) entry which is preliminary data.</text>
</comment>